<accession>A0A510K0B9</accession>
<organism evidence="3 4">
    <name type="scientific">Leptotrichia trevisanii</name>
    <dbReference type="NCBI Taxonomy" id="109328"/>
    <lineage>
        <taxon>Bacteria</taxon>
        <taxon>Fusobacteriati</taxon>
        <taxon>Fusobacteriota</taxon>
        <taxon>Fusobacteriia</taxon>
        <taxon>Fusobacteriales</taxon>
        <taxon>Leptotrichiaceae</taxon>
        <taxon>Leptotrichia</taxon>
    </lineage>
</organism>
<proteinExistence type="inferred from homology"/>
<dbReference type="PANTHER" id="PTHR34039">
    <property type="entry name" value="UPF0102 PROTEIN YRAN"/>
    <property type="match status" value="1"/>
</dbReference>
<dbReference type="InterPro" id="IPR003509">
    <property type="entry name" value="UPF0102_YraN-like"/>
</dbReference>
<evidence type="ECO:0000256" key="1">
    <source>
        <dbReference type="ARBA" id="ARBA00006738"/>
    </source>
</evidence>
<evidence type="ECO:0000256" key="2">
    <source>
        <dbReference type="HAMAP-Rule" id="MF_00048"/>
    </source>
</evidence>
<name>A0A510K0B9_9FUSO</name>
<dbReference type="NCBIfam" id="TIGR00252">
    <property type="entry name" value="YraN family protein"/>
    <property type="match status" value="1"/>
</dbReference>
<dbReference type="AlphaFoldDB" id="A0A510K0B9"/>
<dbReference type="Pfam" id="PF02021">
    <property type="entry name" value="UPF0102"/>
    <property type="match status" value="1"/>
</dbReference>
<evidence type="ECO:0000313" key="4">
    <source>
        <dbReference type="Proteomes" id="UP000422644"/>
    </source>
</evidence>
<dbReference type="GO" id="GO:0003676">
    <property type="term" value="F:nucleic acid binding"/>
    <property type="evidence" value="ECO:0007669"/>
    <property type="project" value="InterPro"/>
</dbReference>
<dbReference type="RefSeq" id="WP_146998435.1">
    <property type="nucleotide sequence ID" value="NZ_AP019831.1"/>
</dbReference>
<dbReference type="Proteomes" id="UP000422644">
    <property type="component" value="Chromosome"/>
</dbReference>
<reference evidence="3 4" key="1">
    <citation type="submission" date="2019-07" db="EMBL/GenBank/DDBJ databases">
        <title>Complete Genome Sequence of Leptotrichia trevisanii Strain JMUB3870.</title>
        <authorList>
            <person name="Watanabe S."/>
            <person name="Cui L."/>
        </authorList>
    </citation>
    <scope>NUCLEOTIDE SEQUENCE [LARGE SCALE GENOMIC DNA]</scope>
    <source>
        <strain evidence="3 4">JMUB3870</strain>
    </source>
</reference>
<keyword evidence="4" id="KW-1185">Reference proteome</keyword>
<evidence type="ECO:0000313" key="3">
    <source>
        <dbReference type="EMBL" id="BBM44914.1"/>
    </source>
</evidence>
<dbReference type="InterPro" id="IPR011856">
    <property type="entry name" value="tRNA_endonuc-like_dom_sf"/>
</dbReference>
<comment type="similarity">
    <text evidence="1 2">Belongs to the UPF0102 family.</text>
</comment>
<dbReference type="HAMAP" id="MF_00048">
    <property type="entry name" value="UPF0102"/>
    <property type="match status" value="1"/>
</dbReference>
<dbReference type="InterPro" id="IPR011335">
    <property type="entry name" value="Restrct_endonuc-II-like"/>
</dbReference>
<dbReference type="Gene3D" id="3.40.1350.10">
    <property type="match status" value="1"/>
</dbReference>
<dbReference type="NCBIfam" id="NF009150">
    <property type="entry name" value="PRK12497.1-3"/>
    <property type="match status" value="1"/>
</dbReference>
<dbReference type="OrthoDB" id="9802516at2"/>
<dbReference type="EMBL" id="AP019831">
    <property type="protein sequence ID" value="BBM44914.1"/>
    <property type="molecule type" value="Genomic_DNA"/>
</dbReference>
<dbReference type="PANTHER" id="PTHR34039:SF1">
    <property type="entry name" value="UPF0102 PROTEIN YRAN"/>
    <property type="match status" value="1"/>
</dbReference>
<gene>
    <name evidence="3" type="ORF">JMUB3870_1032</name>
</gene>
<dbReference type="SUPFAM" id="SSF52980">
    <property type="entry name" value="Restriction endonuclease-like"/>
    <property type="match status" value="1"/>
</dbReference>
<sequence>MNKREIGFKYENVAKEYLILQGLTFVESNFYTRFGEIDLIFFEKKSQTLVFVEVKYRKNDFFGSAIEMVTEEKQNRILASSQVYLLKKEWDKNVRYDIVGVNRGFGNIEWLKNAF</sequence>
<protein>
    <recommendedName>
        <fullName evidence="2">UPF0102 protein JMUB3870_1032</fullName>
    </recommendedName>
</protein>